<evidence type="ECO:0000313" key="3">
    <source>
        <dbReference type="EMBL" id="OGF74522.1"/>
    </source>
</evidence>
<evidence type="ECO:0008006" key="5">
    <source>
        <dbReference type="Google" id="ProtNLM"/>
    </source>
</evidence>
<dbReference type="Pfam" id="PF11303">
    <property type="entry name" value="DUF3105"/>
    <property type="match status" value="1"/>
</dbReference>
<evidence type="ECO:0000313" key="4">
    <source>
        <dbReference type="Proteomes" id="UP000178406"/>
    </source>
</evidence>
<feature type="region of interest" description="Disordered" evidence="1">
    <location>
        <begin position="1"/>
        <end position="25"/>
    </location>
</feature>
<keyword evidence="2" id="KW-0812">Transmembrane</keyword>
<dbReference type="STRING" id="1798338.A3J56_01120"/>
<gene>
    <name evidence="3" type="ORF">A3J56_01120</name>
</gene>
<sequence>MNGLHEPTEYELRRQKKEEQREAQRKKLRSHKVKYWIVAALLIVGVAGLAALGLWFIAHRVVPEGPDDSVSYPIQGTEHIAEGSSHPPYNSNPPSSGWHYANPALVGFYDVSEKQPTDEQIIHDLEHGDIWIAYHTRIPEAARGDLKQFDSGKVIITPREANDTDIALVAWGRVDAFNLEGGVLDTQRIENFIKRYTNRGPERVGNDPHKDD</sequence>
<dbReference type="Proteomes" id="UP000178406">
    <property type="component" value="Unassembled WGS sequence"/>
</dbReference>
<proteinExistence type="predicted"/>
<comment type="caution">
    <text evidence="3">The sequence shown here is derived from an EMBL/GenBank/DDBJ whole genome shotgun (WGS) entry which is preliminary data.</text>
</comment>
<protein>
    <recommendedName>
        <fullName evidence="5">DUF3105 domain-containing protein</fullName>
    </recommendedName>
</protein>
<evidence type="ECO:0000256" key="1">
    <source>
        <dbReference type="SAM" id="MobiDB-lite"/>
    </source>
</evidence>
<keyword evidence="2" id="KW-1133">Transmembrane helix</keyword>
<dbReference type="InterPro" id="IPR021454">
    <property type="entry name" value="DUF3105"/>
</dbReference>
<feature type="transmembrane region" description="Helical" evidence="2">
    <location>
        <begin position="35"/>
        <end position="58"/>
    </location>
</feature>
<name>A0A1F5WFP9_9BACT</name>
<keyword evidence="2" id="KW-0472">Membrane</keyword>
<dbReference type="EMBL" id="MFHQ01000017">
    <property type="protein sequence ID" value="OGF74522.1"/>
    <property type="molecule type" value="Genomic_DNA"/>
</dbReference>
<accession>A0A1F5WFP9</accession>
<dbReference type="AlphaFoldDB" id="A0A1F5WFP9"/>
<reference evidence="3 4" key="1">
    <citation type="journal article" date="2016" name="Nat. Commun.">
        <title>Thousands of microbial genomes shed light on interconnected biogeochemical processes in an aquifer system.</title>
        <authorList>
            <person name="Anantharaman K."/>
            <person name="Brown C.T."/>
            <person name="Hug L.A."/>
            <person name="Sharon I."/>
            <person name="Castelle C.J."/>
            <person name="Probst A.J."/>
            <person name="Thomas B.C."/>
            <person name="Singh A."/>
            <person name="Wilkins M.J."/>
            <person name="Karaoz U."/>
            <person name="Brodie E.L."/>
            <person name="Williams K.H."/>
            <person name="Hubbard S.S."/>
            <person name="Banfield J.F."/>
        </authorList>
    </citation>
    <scope>NUCLEOTIDE SEQUENCE [LARGE SCALE GENOMIC DNA]</scope>
</reference>
<organism evidence="3 4">
    <name type="scientific">Candidatus Giovannonibacteria bacterium RIFCSPHIGHO2_02_FULL_46_20</name>
    <dbReference type="NCBI Taxonomy" id="1798338"/>
    <lineage>
        <taxon>Bacteria</taxon>
        <taxon>Candidatus Giovannoniibacteriota</taxon>
    </lineage>
</organism>
<evidence type="ECO:0000256" key="2">
    <source>
        <dbReference type="SAM" id="Phobius"/>
    </source>
</evidence>